<keyword evidence="2" id="KW-1185">Reference proteome</keyword>
<proteinExistence type="predicted"/>
<evidence type="ECO:0000313" key="2">
    <source>
        <dbReference type="Proteomes" id="UP000593601"/>
    </source>
</evidence>
<reference evidence="1 2" key="1">
    <citation type="submission" date="2020-10" db="EMBL/GenBank/DDBJ databases">
        <title>Blautia liquoris sp.nov., isolated from the mud in a fermentation cellar used for the production of Chinese strong-flavoured liquor.</title>
        <authorList>
            <person name="Lu L."/>
        </authorList>
    </citation>
    <scope>NUCLEOTIDE SEQUENCE [LARGE SCALE GENOMIC DNA]</scope>
    <source>
        <strain evidence="1 2">LZLJ-3</strain>
    </source>
</reference>
<gene>
    <name evidence="1" type="ORF">INP51_02385</name>
</gene>
<dbReference type="AlphaFoldDB" id="A0A7M2RKG5"/>
<organism evidence="1 2">
    <name type="scientific">Blautia liquoris</name>
    <dbReference type="NCBI Taxonomy" id="2779518"/>
    <lineage>
        <taxon>Bacteria</taxon>
        <taxon>Bacillati</taxon>
        <taxon>Bacillota</taxon>
        <taxon>Clostridia</taxon>
        <taxon>Lachnospirales</taxon>
        <taxon>Lachnospiraceae</taxon>
        <taxon>Blautia</taxon>
    </lineage>
</organism>
<dbReference type="KEGG" id="bliq:INP51_02385"/>
<name>A0A7M2RKG5_9FIRM</name>
<dbReference type="EMBL" id="CP063304">
    <property type="protein sequence ID" value="QOV19842.1"/>
    <property type="molecule type" value="Genomic_DNA"/>
</dbReference>
<protein>
    <submittedName>
        <fullName evidence="1">Uncharacterized protein</fullName>
    </submittedName>
</protein>
<dbReference type="Proteomes" id="UP000593601">
    <property type="component" value="Chromosome"/>
</dbReference>
<accession>A0A7M2RKG5</accession>
<evidence type="ECO:0000313" key="1">
    <source>
        <dbReference type="EMBL" id="QOV19842.1"/>
    </source>
</evidence>
<dbReference type="RefSeq" id="WP_193736162.1">
    <property type="nucleotide sequence ID" value="NZ_CP063304.1"/>
</dbReference>
<sequence>MSLILFLTACGRKSEIQETTISVSAKGALTEEIVGSKDKQNYPLDELRAFAEDDIKRYNKKVKDGQVDLKSCEIKSGVPRIKITYGSWKDYADYHNSVFFYGTIEEAKKKGYDFDTKFVDNNGDTAASSTILANDANWYVVILNEPIRVKVSKDFIYVSENAKVIHAKEAGPREKKDQENGNITTDALVYLICK</sequence>